<proteinExistence type="predicted"/>
<organism evidence="1 2">
    <name type="scientific">candidate division WS6 bacterium 34_10</name>
    <dbReference type="NCBI Taxonomy" id="1641389"/>
    <lineage>
        <taxon>Bacteria</taxon>
        <taxon>Candidatus Dojkabacteria</taxon>
    </lineage>
</organism>
<protein>
    <recommendedName>
        <fullName evidence="3">AbiEi antitoxin C-terminal domain-containing protein</fullName>
    </recommendedName>
</protein>
<dbReference type="EMBL" id="LGGO01000061">
    <property type="protein sequence ID" value="KUK77149.1"/>
    <property type="molecule type" value="Genomic_DNA"/>
</dbReference>
<name>A0A101HHT2_9BACT</name>
<gene>
    <name evidence="1" type="ORF">XD93_0504</name>
</gene>
<accession>A0A101HHT2</accession>
<sequence length="204" mass="24149">MKYIDIQNNLRNLGVFTLNDIRMLDPDFREPALNDWLNNGWIKRIRRFWYADSSFNPEGYDYFFIANKIYSPSYISLESALSHYGFIPETTLQITSVSTRKTNLFDTQFGVFSYQSIKNNLYFGYEVIENNDRPFTLATPEKAILDYLYLHSEITGIEDLKGLRFNREIINSVVGKEKFNTYLNQFDNLELNNRYNILQEYLNA</sequence>
<evidence type="ECO:0000313" key="1">
    <source>
        <dbReference type="EMBL" id="KUK77149.1"/>
    </source>
</evidence>
<evidence type="ECO:0008006" key="3">
    <source>
        <dbReference type="Google" id="ProtNLM"/>
    </source>
</evidence>
<dbReference type="Proteomes" id="UP000053904">
    <property type="component" value="Unassembled WGS sequence"/>
</dbReference>
<evidence type="ECO:0000313" key="2">
    <source>
        <dbReference type="Proteomes" id="UP000053904"/>
    </source>
</evidence>
<reference evidence="2" key="1">
    <citation type="journal article" date="2015" name="MBio">
        <title>Genome-Resolved Metagenomic Analysis Reveals Roles for Candidate Phyla and Other Microbial Community Members in Biogeochemical Transformations in Oil Reservoirs.</title>
        <authorList>
            <person name="Hu P."/>
            <person name="Tom L."/>
            <person name="Singh A."/>
            <person name="Thomas B.C."/>
            <person name="Baker B.J."/>
            <person name="Piceno Y.M."/>
            <person name="Andersen G.L."/>
            <person name="Banfield J.F."/>
        </authorList>
    </citation>
    <scope>NUCLEOTIDE SEQUENCE [LARGE SCALE GENOMIC DNA]</scope>
</reference>
<dbReference type="AlphaFoldDB" id="A0A101HHT2"/>
<comment type="caution">
    <text evidence="1">The sequence shown here is derived from an EMBL/GenBank/DDBJ whole genome shotgun (WGS) entry which is preliminary data.</text>
</comment>